<dbReference type="AlphaFoldDB" id="A0A0D6L5N7"/>
<gene>
    <name evidence="1" type="ORF">ANCCEY_14931</name>
</gene>
<dbReference type="Pfam" id="PF04229">
    <property type="entry name" value="GrpB"/>
    <property type="match status" value="1"/>
</dbReference>
<accession>A0A0D6L5N7</accession>
<dbReference type="EMBL" id="KE126735">
    <property type="protein sequence ID" value="EPB65983.1"/>
    <property type="molecule type" value="Genomic_DNA"/>
</dbReference>
<keyword evidence="2" id="KW-1185">Reference proteome</keyword>
<dbReference type="SUPFAM" id="SSF81301">
    <property type="entry name" value="Nucleotidyltransferase"/>
    <property type="match status" value="1"/>
</dbReference>
<proteinExistence type="predicted"/>
<dbReference type="PANTHER" id="PTHR34822">
    <property type="entry name" value="GRPB DOMAIN PROTEIN (AFU_ORTHOLOGUE AFUA_1G01530)"/>
    <property type="match status" value="1"/>
</dbReference>
<sequence length="370" mass="41799">MISFWRICHASTVYEESVRPQYPSRSQIGVAVQALSPGAALGAQGGIPGGGGAVPPPLPPAARSVIKRIVPGSHHGFEHVVVFIPVRIVIREFMRWIFRIIILRMIPEVPFITDMTDPEIVKEVFKGYLVISDELAADLAKMSTICNFSRNEQIYTKGAVASSVGIIQAGLFSAIEDELKSVLKTVEAQIDHIGSTSVEGLSAKPIVDILIGLKNEADLDKIPVLLQGKNYVYYEKYNEDMPYRRFFVALMGAPEQLGVPAYIGQQDEIPERMHDYSLRIAHIHAIPQQSEHWLRHIAFRDYLRTHPQVKNEYQVLKEQLVQQEWEDGNDYNAGKDAFLKEHERKAVEKRFKRQLERTVCDGRSGRGNWQ</sequence>
<dbReference type="InterPro" id="IPR007344">
    <property type="entry name" value="GrpB/CoaE"/>
</dbReference>
<organism evidence="1 2">
    <name type="scientific">Ancylostoma ceylanicum</name>
    <dbReference type="NCBI Taxonomy" id="53326"/>
    <lineage>
        <taxon>Eukaryota</taxon>
        <taxon>Metazoa</taxon>
        <taxon>Ecdysozoa</taxon>
        <taxon>Nematoda</taxon>
        <taxon>Chromadorea</taxon>
        <taxon>Rhabditida</taxon>
        <taxon>Rhabditina</taxon>
        <taxon>Rhabditomorpha</taxon>
        <taxon>Strongyloidea</taxon>
        <taxon>Ancylostomatidae</taxon>
        <taxon>Ancylostomatinae</taxon>
        <taxon>Ancylostoma</taxon>
    </lineage>
</organism>
<reference evidence="1 2" key="1">
    <citation type="submission" date="2013-05" db="EMBL/GenBank/DDBJ databases">
        <title>Draft genome of the parasitic nematode Anyclostoma ceylanicum.</title>
        <authorList>
            <person name="Mitreva M."/>
        </authorList>
    </citation>
    <scope>NUCLEOTIDE SEQUENCE [LARGE SCALE GENOMIC DNA]</scope>
</reference>
<dbReference type="InterPro" id="IPR043519">
    <property type="entry name" value="NT_sf"/>
</dbReference>
<protein>
    <submittedName>
        <fullName evidence="1">Uncharacterized protein</fullName>
    </submittedName>
</protein>
<name>A0A0D6L5N7_9BILA</name>
<dbReference type="Proteomes" id="UP000054495">
    <property type="component" value="Unassembled WGS sequence"/>
</dbReference>
<dbReference type="PANTHER" id="PTHR34822:SF1">
    <property type="entry name" value="GRPB FAMILY PROTEIN"/>
    <property type="match status" value="1"/>
</dbReference>
<dbReference type="Gene3D" id="3.30.460.10">
    <property type="entry name" value="Beta Polymerase, domain 2"/>
    <property type="match status" value="1"/>
</dbReference>
<evidence type="ECO:0000313" key="2">
    <source>
        <dbReference type="Proteomes" id="UP000054495"/>
    </source>
</evidence>
<evidence type="ECO:0000313" key="1">
    <source>
        <dbReference type="EMBL" id="EPB65983.1"/>
    </source>
</evidence>